<gene>
    <name evidence="18" type="ORF">H0235_005442</name>
</gene>
<feature type="compositionally biased region" description="Basic and acidic residues" evidence="14">
    <location>
        <begin position="1259"/>
        <end position="1269"/>
    </location>
</feature>
<keyword evidence="11" id="KW-0539">Nucleus</keyword>
<name>A0A834UBL1_VESPE</name>
<feature type="region of interest" description="Disordered" evidence="14">
    <location>
        <begin position="378"/>
        <end position="398"/>
    </location>
</feature>
<organism evidence="18 19">
    <name type="scientific">Vespula pensylvanica</name>
    <name type="common">Western yellow jacket</name>
    <name type="synonym">Wasp</name>
    <dbReference type="NCBI Taxonomy" id="30213"/>
    <lineage>
        <taxon>Eukaryota</taxon>
        <taxon>Metazoa</taxon>
        <taxon>Ecdysozoa</taxon>
        <taxon>Arthropoda</taxon>
        <taxon>Hexapoda</taxon>
        <taxon>Insecta</taxon>
        <taxon>Pterygota</taxon>
        <taxon>Neoptera</taxon>
        <taxon>Endopterygota</taxon>
        <taxon>Hymenoptera</taxon>
        <taxon>Apocrita</taxon>
        <taxon>Aculeata</taxon>
        <taxon>Vespoidea</taxon>
        <taxon>Vespidae</taxon>
        <taxon>Vespinae</taxon>
        <taxon>Vespula</taxon>
    </lineage>
</organism>
<dbReference type="SUPFAM" id="SSF57716">
    <property type="entry name" value="Glucocorticoid receptor-like (DNA-binding domain)"/>
    <property type="match status" value="1"/>
</dbReference>
<feature type="domain" description="C2H2-type" evidence="15">
    <location>
        <begin position="355"/>
        <end position="386"/>
    </location>
</feature>
<dbReference type="FunFam" id="3.30.160.60:FF:000100">
    <property type="entry name" value="Zinc finger 45-like"/>
    <property type="match status" value="1"/>
</dbReference>
<evidence type="ECO:0000256" key="10">
    <source>
        <dbReference type="ARBA" id="ARBA00023121"/>
    </source>
</evidence>
<reference evidence="18" key="1">
    <citation type="journal article" date="2020" name="G3 (Bethesda)">
        <title>High-Quality Assemblies for Three Invasive Social Wasps from the &lt;i&gt;Vespula&lt;/i&gt; Genus.</title>
        <authorList>
            <person name="Harrop T.W.R."/>
            <person name="Guhlin J."/>
            <person name="McLaughlin G.M."/>
            <person name="Permina E."/>
            <person name="Stockwell P."/>
            <person name="Gilligan J."/>
            <person name="Le Lec M.F."/>
            <person name="Gruber M.A.M."/>
            <person name="Quinn O."/>
            <person name="Lovegrove M."/>
            <person name="Duncan E.J."/>
            <person name="Remnant E.J."/>
            <person name="Van Eeckhoven J."/>
            <person name="Graham B."/>
            <person name="Knapp R.A."/>
            <person name="Langford K.W."/>
            <person name="Kronenberg Z."/>
            <person name="Press M.O."/>
            <person name="Eacker S.M."/>
            <person name="Wilson-Rankin E.E."/>
            <person name="Purcell J."/>
            <person name="Lester P.J."/>
            <person name="Dearden P.K."/>
        </authorList>
    </citation>
    <scope>NUCLEOTIDE SEQUENCE</scope>
    <source>
        <strain evidence="18">Volc-1</strain>
    </source>
</reference>
<keyword evidence="5" id="KW-0597">Phosphoprotein</keyword>
<dbReference type="EMBL" id="JACSDY010000004">
    <property type="protein sequence ID" value="KAF7429044.1"/>
    <property type="molecule type" value="Genomic_DNA"/>
</dbReference>
<dbReference type="PROSITE" id="PS00028">
    <property type="entry name" value="ZINC_FINGER_C2H2_1"/>
    <property type="match status" value="10"/>
</dbReference>
<comment type="similarity">
    <text evidence="3">Belongs to the epsin family.</text>
</comment>
<keyword evidence="9 13" id="KW-0862">Zinc</keyword>
<feature type="region of interest" description="Disordered" evidence="14">
    <location>
        <begin position="553"/>
        <end position="597"/>
    </location>
</feature>
<feature type="domain" description="C2H2-type" evidence="15">
    <location>
        <begin position="686"/>
        <end position="713"/>
    </location>
</feature>
<dbReference type="FunFam" id="3.30.160.60:FF:000145">
    <property type="entry name" value="Zinc finger protein 574"/>
    <property type="match status" value="1"/>
</dbReference>
<comment type="subcellular location">
    <subcellularLocation>
        <location evidence="2">Cytoplasm</location>
    </subcellularLocation>
    <subcellularLocation>
        <location evidence="1">Nucleus</location>
    </subcellularLocation>
</comment>
<dbReference type="Gene3D" id="1.25.40.90">
    <property type="match status" value="1"/>
</dbReference>
<feature type="domain" description="C2H2-type" evidence="15">
    <location>
        <begin position="714"/>
        <end position="741"/>
    </location>
</feature>
<accession>A0A834UBL1</accession>
<feature type="domain" description="ENTH" evidence="16">
    <location>
        <begin position="906"/>
        <end position="1037"/>
    </location>
</feature>
<keyword evidence="8 12" id="KW-0863">Zinc-finger</keyword>
<dbReference type="FunFam" id="3.30.160.60:FF:001498">
    <property type="entry name" value="Zinc finger protein 404"/>
    <property type="match status" value="1"/>
</dbReference>
<feature type="domain" description="C2H2-type" evidence="15">
    <location>
        <begin position="537"/>
        <end position="563"/>
    </location>
</feature>
<feature type="binding site" evidence="13">
    <location>
        <position position="84"/>
    </location>
    <ligand>
        <name>Zn(2+)</name>
        <dbReference type="ChEBI" id="CHEBI:29105"/>
    </ligand>
</feature>
<evidence type="ECO:0000256" key="14">
    <source>
        <dbReference type="SAM" id="MobiDB-lite"/>
    </source>
</evidence>
<feature type="compositionally biased region" description="Basic and acidic residues" evidence="14">
    <location>
        <begin position="1110"/>
        <end position="1126"/>
    </location>
</feature>
<dbReference type="PANTHER" id="PTHR12276:SF115">
    <property type="entry name" value="FI19443P1"/>
    <property type="match status" value="1"/>
</dbReference>
<dbReference type="Pfam" id="PF07776">
    <property type="entry name" value="zf-AD"/>
    <property type="match status" value="1"/>
</dbReference>
<keyword evidence="7" id="KW-0677">Repeat</keyword>
<feature type="region of interest" description="Disordered" evidence="14">
    <location>
        <begin position="1235"/>
        <end position="1278"/>
    </location>
</feature>
<dbReference type="PANTHER" id="PTHR12276">
    <property type="entry name" value="EPSIN/ENT-RELATED"/>
    <property type="match status" value="1"/>
</dbReference>
<evidence type="ECO:0000313" key="18">
    <source>
        <dbReference type="EMBL" id="KAF7429044.1"/>
    </source>
</evidence>
<feature type="binding site" evidence="13">
    <location>
        <position position="44"/>
    </location>
    <ligand>
        <name>Zn(2+)</name>
        <dbReference type="ChEBI" id="CHEBI:29105"/>
    </ligand>
</feature>
<feature type="domain" description="C2H2-type" evidence="15">
    <location>
        <begin position="424"/>
        <end position="451"/>
    </location>
</feature>
<feature type="compositionally biased region" description="Basic and acidic residues" evidence="14">
    <location>
        <begin position="553"/>
        <end position="564"/>
    </location>
</feature>
<keyword evidence="4" id="KW-0963">Cytoplasm</keyword>
<protein>
    <submittedName>
        <fullName evidence="18">Uncharacterized protein</fullName>
    </submittedName>
</protein>
<evidence type="ECO:0000256" key="5">
    <source>
        <dbReference type="ARBA" id="ARBA00022553"/>
    </source>
</evidence>
<feature type="domain" description="C2H2-type" evidence="15">
    <location>
        <begin position="598"/>
        <end position="625"/>
    </location>
</feature>
<feature type="region of interest" description="Disordered" evidence="14">
    <location>
        <begin position="1107"/>
        <end position="1126"/>
    </location>
</feature>
<evidence type="ECO:0000256" key="8">
    <source>
        <dbReference type="ARBA" id="ARBA00022771"/>
    </source>
</evidence>
<dbReference type="InterPro" id="IPR008942">
    <property type="entry name" value="ENTH_VHS"/>
</dbReference>
<keyword evidence="10" id="KW-0446">Lipid-binding</keyword>
<evidence type="ECO:0000256" key="6">
    <source>
        <dbReference type="ARBA" id="ARBA00022723"/>
    </source>
</evidence>
<evidence type="ECO:0000256" key="13">
    <source>
        <dbReference type="PROSITE-ProRule" id="PRU01263"/>
    </source>
</evidence>
<dbReference type="GO" id="GO:0008270">
    <property type="term" value="F:zinc ion binding"/>
    <property type="evidence" value="ECO:0007669"/>
    <property type="project" value="UniProtKB-UniRule"/>
</dbReference>
<evidence type="ECO:0000256" key="9">
    <source>
        <dbReference type="ARBA" id="ARBA00022833"/>
    </source>
</evidence>
<dbReference type="GO" id="GO:1990837">
    <property type="term" value="F:sequence-specific double-stranded DNA binding"/>
    <property type="evidence" value="ECO:0007669"/>
    <property type="project" value="UniProtKB-ARBA"/>
</dbReference>
<dbReference type="Gene3D" id="3.30.160.60">
    <property type="entry name" value="Classic Zinc Finger"/>
    <property type="match status" value="8"/>
</dbReference>
<dbReference type="FunFam" id="1.25.40.90:FF:000002">
    <property type="entry name" value="epsin-2 isoform X1"/>
    <property type="match status" value="1"/>
</dbReference>
<dbReference type="SMART" id="SM00726">
    <property type="entry name" value="UIM"/>
    <property type="match status" value="2"/>
</dbReference>
<feature type="domain" description="C2H2-type" evidence="15">
    <location>
        <begin position="630"/>
        <end position="657"/>
    </location>
</feature>
<dbReference type="PROSITE" id="PS50157">
    <property type="entry name" value="ZINC_FINGER_C2H2_2"/>
    <property type="match status" value="10"/>
</dbReference>
<dbReference type="GO" id="GO:0030125">
    <property type="term" value="C:clathrin vesicle coat"/>
    <property type="evidence" value="ECO:0007669"/>
    <property type="project" value="TreeGrafter"/>
</dbReference>
<dbReference type="InterPro" id="IPR012934">
    <property type="entry name" value="Znf_AD"/>
</dbReference>
<proteinExistence type="inferred from homology"/>
<dbReference type="GO" id="GO:0005543">
    <property type="term" value="F:phospholipid binding"/>
    <property type="evidence" value="ECO:0007669"/>
    <property type="project" value="TreeGrafter"/>
</dbReference>
<dbReference type="InterPro" id="IPR013809">
    <property type="entry name" value="ENTH"/>
</dbReference>
<feature type="domain" description="ZAD" evidence="17">
    <location>
        <begin position="39"/>
        <end position="111"/>
    </location>
</feature>
<dbReference type="InterPro" id="IPR036236">
    <property type="entry name" value="Znf_C2H2_sf"/>
</dbReference>
<keyword evidence="19" id="KW-1185">Reference proteome</keyword>
<dbReference type="Gene3D" id="3.40.1800.20">
    <property type="match status" value="1"/>
</dbReference>
<dbReference type="GO" id="GO:0005768">
    <property type="term" value="C:endosome"/>
    <property type="evidence" value="ECO:0007669"/>
    <property type="project" value="TreeGrafter"/>
</dbReference>
<dbReference type="GO" id="GO:0006897">
    <property type="term" value="P:endocytosis"/>
    <property type="evidence" value="ECO:0007669"/>
    <property type="project" value="TreeGrafter"/>
</dbReference>
<dbReference type="PROSITE" id="PS50330">
    <property type="entry name" value="UIM"/>
    <property type="match status" value="2"/>
</dbReference>
<dbReference type="CDD" id="cd16990">
    <property type="entry name" value="ENTH_Epsin"/>
    <property type="match status" value="1"/>
</dbReference>
<evidence type="ECO:0000256" key="11">
    <source>
        <dbReference type="ARBA" id="ARBA00023242"/>
    </source>
</evidence>
<evidence type="ECO:0000256" key="3">
    <source>
        <dbReference type="ARBA" id="ARBA00010130"/>
    </source>
</evidence>
<dbReference type="GO" id="GO:0010468">
    <property type="term" value="P:regulation of gene expression"/>
    <property type="evidence" value="ECO:0007669"/>
    <property type="project" value="UniProtKB-ARBA"/>
</dbReference>
<feature type="binding site" evidence="13">
    <location>
        <position position="41"/>
    </location>
    <ligand>
        <name>Zn(2+)</name>
        <dbReference type="ChEBI" id="CHEBI:29105"/>
    </ligand>
</feature>
<dbReference type="InterPro" id="IPR003903">
    <property type="entry name" value="UIM_dom"/>
</dbReference>
<feature type="domain" description="C2H2-type" evidence="15">
    <location>
        <begin position="325"/>
        <end position="352"/>
    </location>
</feature>
<dbReference type="PROSITE" id="PS51915">
    <property type="entry name" value="ZAD"/>
    <property type="match status" value="1"/>
</dbReference>
<dbReference type="Pfam" id="PF00096">
    <property type="entry name" value="zf-C2H2"/>
    <property type="match status" value="7"/>
</dbReference>
<evidence type="ECO:0000313" key="19">
    <source>
        <dbReference type="Proteomes" id="UP000600918"/>
    </source>
</evidence>
<dbReference type="SUPFAM" id="SSF48464">
    <property type="entry name" value="ENTH/VHS domain"/>
    <property type="match status" value="1"/>
</dbReference>
<dbReference type="SMART" id="SM00868">
    <property type="entry name" value="zf-AD"/>
    <property type="match status" value="1"/>
</dbReference>
<dbReference type="FunFam" id="3.30.160.60:FF:000744">
    <property type="entry name" value="zinc finger E-box-binding homeobox 1"/>
    <property type="match status" value="1"/>
</dbReference>
<dbReference type="FunFam" id="3.30.160.60:FF:000303">
    <property type="entry name" value="Zinc finger protein 41"/>
    <property type="match status" value="1"/>
</dbReference>
<dbReference type="SMART" id="SM00355">
    <property type="entry name" value="ZnF_C2H2"/>
    <property type="match status" value="11"/>
</dbReference>
<dbReference type="Proteomes" id="UP000600918">
    <property type="component" value="Unassembled WGS sequence"/>
</dbReference>
<dbReference type="InterPro" id="IPR013087">
    <property type="entry name" value="Znf_C2H2_type"/>
</dbReference>
<dbReference type="PROSITE" id="PS50942">
    <property type="entry name" value="ENTH"/>
    <property type="match status" value="1"/>
</dbReference>
<evidence type="ECO:0000256" key="2">
    <source>
        <dbReference type="ARBA" id="ARBA00004496"/>
    </source>
</evidence>
<feature type="domain" description="C2H2-type" evidence="15">
    <location>
        <begin position="658"/>
        <end position="685"/>
    </location>
</feature>
<evidence type="ECO:0000256" key="12">
    <source>
        <dbReference type="PROSITE-ProRule" id="PRU00042"/>
    </source>
</evidence>
<dbReference type="SUPFAM" id="SSF57667">
    <property type="entry name" value="beta-beta-alpha zinc fingers"/>
    <property type="match status" value="6"/>
</dbReference>
<dbReference type="GO" id="GO:0005886">
    <property type="term" value="C:plasma membrane"/>
    <property type="evidence" value="ECO:0007669"/>
    <property type="project" value="TreeGrafter"/>
</dbReference>
<dbReference type="GO" id="GO:0030276">
    <property type="term" value="F:clathrin binding"/>
    <property type="evidence" value="ECO:0007669"/>
    <property type="project" value="TreeGrafter"/>
</dbReference>
<feature type="region of interest" description="Disordered" evidence="14">
    <location>
        <begin position="467"/>
        <end position="509"/>
    </location>
</feature>
<feature type="compositionally biased region" description="Acidic residues" evidence="14">
    <location>
        <begin position="479"/>
        <end position="502"/>
    </location>
</feature>
<keyword evidence="6 13" id="KW-0479">Metal-binding</keyword>
<dbReference type="Pfam" id="PF01417">
    <property type="entry name" value="ENTH"/>
    <property type="match status" value="1"/>
</dbReference>
<dbReference type="Pfam" id="PF13912">
    <property type="entry name" value="zf-C2H2_6"/>
    <property type="match status" value="2"/>
</dbReference>
<dbReference type="SMART" id="SM00273">
    <property type="entry name" value="ENTH"/>
    <property type="match status" value="1"/>
</dbReference>
<evidence type="ECO:0000259" key="17">
    <source>
        <dbReference type="PROSITE" id="PS51915"/>
    </source>
</evidence>
<evidence type="ECO:0000256" key="7">
    <source>
        <dbReference type="ARBA" id="ARBA00022737"/>
    </source>
</evidence>
<sequence length="1463" mass="164160">MVQDKRVLGRNSVLFEEMELSADGRTIKSFEDIRVNLKEDCRICLRRCNEACQLFQNDKGFSQKLMAFAAVQVEEGDGLPSVICYHCSQLLDMSYNFQCQIQKADTKLRGILKLGSCMAKNIESVLKVEDNFSDIISNTILHKRVTDNINNDVRTCCNTIDEPSVQLDVQSFSNDQHVFTSEIINDNIESNDKCNSIIVLENKQKTYKVVENVKLPRSSEKITNKSNNLTCHSPSLITETDCVKEELSHEKHLSESDDNSIDQSTVSREQIFKIEIKDELHLEELSYNTLAENSSKNINIQEEGKPIDNCSDDEEKPLISRTSRQKCPLCIKSFATRLALQRHMIVHKHKTKLRYVCYICDKQFSNIAKLKSHIFNRHDTHENNKKREKENNEDKDVHLKTEHLDSNCNNSMENTKAEKKNCKFTCKVCSKQFTYQKSFFTHAKSHPEYNSEDLNDISSETGTQLNEIKSKSVLKQSESDDGNNDDIDDIDNDDDNDNDNDNDNLPMENPQCTQCGKLFATKRNLKRHISTHSGLKYNCSTCGKGFSRIDKLKDHEQSKHKDEIFGNSEEENEDDTDNENKVNGGSNDRKKGRHNRPHKCAICPKAFAQQQSLANHIERHKRAKDSQKRFLCEVCSKCFAQSGSLVAHMRTHTGIKPYVCNVCSRAFTKSTYLQLHLRTHSGEKPYICQYCSRAFARANTLARHITMHTGEAKYHCQICTKSFRRLTSLNEHTYTHTGQRPYACKICTKRYNNAGSLYAHTKKCKAQQLSNSTTTFTLPMDNTLQQNGGSTPQVLIYSQRKLVEDGTVGQVTPSPQYMIANVHNQKALSTNIMQPFTVEDPNSSDSLGFYSDLENLGVFYISGQDVVSSTPAEKLDMPAMAMQKMRRQGQDVMQMNLAGIRRDIVNLAHNYSNAQKAVRKATSNDPWGPSSTLMAEIADLTYNVVAFTEIMQMLWKRLNDHGKNWRHVYKALVLLEYLIKTGTEKVAQQCKENIFAIQTLKDFQHMEGHKDQGINVREKAKQLVALLKDDERLKNERARALKAKERFAQTVNGFGSDGLDTMSPVSSDFQDWEPCNLTESASRRKTELEAARPQTVGEEELQLQLALAMSREEAEQEEQRRRSDDVRLQLALSQSQQDFKAPQTEKQSHMLDLLDVNLGEASGSSAQNDPWSIPVTVPPPRPQSLDLSQFHKCKTQNDPWSVPTTSNNSPAIDPWAPVTSQKQVVVNDPWKAPAPSPATIVTPRTADPWSPIPSANESEASKVEGRQDKTLSTSPSFNNPTLIQNIGFAAQSPQNIGFNLPNSSNTAFGTISNGFKDPGSTFNNFSSQTHGSSAASPLSELDEFDVISQRNKLGAGSQTANNVATLSSDPFDLSGIGESLPQSTGAIKKTPQSFLGENSALVNLDNLVSTSTIKTVTPTPTVPVSYSANPFATTAAPSHAPINQIRQDPWAVNTNAKANPFLS</sequence>
<evidence type="ECO:0000256" key="4">
    <source>
        <dbReference type="ARBA" id="ARBA00022490"/>
    </source>
</evidence>
<dbReference type="FunFam" id="3.30.160.60:FF:000110">
    <property type="entry name" value="Zinc finger protein-like"/>
    <property type="match status" value="1"/>
</dbReference>
<evidence type="ECO:0000259" key="16">
    <source>
        <dbReference type="PROSITE" id="PS50942"/>
    </source>
</evidence>
<feature type="compositionally biased region" description="Acidic residues" evidence="14">
    <location>
        <begin position="568"/>
        <end position="577"/>
    </location>
</feature>
<evidence type="ECO:0000256" key="1">
    <source>
        <dbReference type="ARBA" id="ARBA00004123"/>
    </source>
</evidence>
<dbReference type="GO" id="GO:0005634">
    <property type="term" value="C:nucleus"/>
    <property type="evidence" value="ECO:0007669"/>
    <property type="project" value="UniProtKB-SubCell"/>
</dbReference>
<evidence type="ECO:0000259" key="15">
    <source>
        <dbReference type="PROSITE" id="PS50157"/>
    </source>
</evidence>
<comment type="caution">
    <text evidence="18">The sequence shown here is derived from an EMBL/GenBank/DDBJ whole genome shotgun (WGS) entry which is preliminary data.</text>
</comment>
<feature type="domain" description="C2H2-type" evidence="15">
    <location>
        <begin position="510"/>
        <end position="537"/>
    </location>
</feature>
<feature type="binding site" evidence="13">
    <location>
        <position position="87"/>
    </location>
    <ligand>
        <name>Zn(2+)</name>
        <dbReference type="ChEBI" id="CHEBI:29105"/>
    </ligand>
</feature>